<keyword evidence="2" id="KW-0812">Transmembrane</keyword>
<organism evidence="3 4">
    <name type="scientific">Paenibacillus faecis</name>
    <dbReference type="NCBI Taxonomy" id="862114"/>
    <lineage>
        <taxon>Bacteria</taxon>
        <taxon>Bacillati</taxon>
        <taxon>Bacillota</taxon>
        <taxon>Bacilli</taxon>
        <taxon>Bacillales</taxon>
        <taxon>Paenibacillaceae</taxon>
        <taxon>Paenibacillus</taxon>
    </lineage>
</organism>
<comment type="caution">
    <text evidence="3">The sequence shown here is derived from an EMBL/GenBank/DDBJ whole genome shotgun (WGS) entry which is preliminary data.</text>
</comment>
<dbReference type="EMBL" id="VSDO01000003">
    <property type="protein sequence ID" value="TYA11845.1"/>
    <property type="molecule type" value="Genomic_DNA"/>
</dbReference>
<name>A0A5D0CS12_9BACL</name>
<evidence type="ECO:0008006" key="5">
    <source>
        <dbReference type="Google" id="ProtNLM"/>
    </source>
</evidence>
<feature type="transmembrane region" description="Helical" evidence="2">
    <location>
        <begin position="226"/>
        <end position="246"/>
    </location>
</feature>
<reference evidence="3 4" key="1">
    <citation type="submission" date="2019-08" db="EMBL/GenBank/DDBJ databases">
        <title>Genome sequencing of Paenibacillus faecis DSM 23593(T).</title>
        <authorList>
            <person name="Kook J.-K."/>
            <person name="Park S.-N."/>
            <person name="Lim Y.K."/>
        </authorList>
    </citation>
    <scope>NUCLEOTIDE SEQUENCE [LARGE SCALE GENOMIC DNA]</scope>
    <source>
        <strain evidence="3 4">DSM 23593</strain>
    </source>
</reference>
<evidence type="ECO:0000313" key="3">
    <source>
        <dbReference type="EMBL" id="TYA11845.1"/>
    </source>
</evidence>
<gene>
    <name evidence="3" type="ORF">FRY98_13910</name>
</gene>
<feature type="compositionally biased region" description="Low complexity" evidence="1">
    <location>
        <begin position="10"/>
        <end position="24"/>
    </location>
</feature>
<keyword evidence="4" id="KW-1185">Reference proteome</keyword>
<dbReference type="OrthoDB" id="2448863at2"/>
<evidence type="ECO:0000256" key="1">
    <source>
        <dbReference type="SAM" id="MobiDB-lite"/>
    </source>
</evidence>
<keyword evidence="2" id="KW-0472">Membrane</keyword>
<accession>A0A5D0CS12</accession>
<sequence>MKCGSPLAKEPGPSAEPQSAAASETGGAVTFTFPSASSAASGLDNPDREPETAAPNAPKESATQPSPAFGANPAPNVNPTTHGEPAPGGHRAAPSDSSDIPALPSMAKGWEQVKKSQVVQQGTVISKQYFAYYLKALKNPFDTAVKLDKSHFTNGMLTIVLTSLLLPLVFYFTSLQNAYFHLPFFRGVIKPFLLILIALLLTSGIVFGLIRLARVASDYMSVTTKLGTLLVPATASLVLCIVSVILELNPNVPLFFFLVALTFIFTAITAALLGSRKASAGGLDPLYGAVVACIAFGYILFKFADFGSNAFMGGIL</sequence>
<dbReference type="RefSeq" id="WP_148452863.1">
    <property type="nucleotide sequence ID" value="NZ_VSDO01000003.1"/>
</dbReference>
<feature type="region of interest" description="Disordered" evidence="1">
    <location>
        <begin position="1"/>
        <end position="101"/>
    </location>
</feature>
<feature type="transmembrane region" description="Helical" evidence="2">
    <location>
        <begin position="286"/>
        <end position="304"/>
    </location>
</feature>
<protein>
    <recommendedName>
        <fullName evidence="5">YIP1 family protein</fullName>
    </recommendedName>
</protein>
<proteinExistence type="predicted"/>
<dbReference type="Proteomes" id="UP000325218">
    <property type="component" value="Unassembled WGS sequence"/>
</dbReference>
<evidence type="ECO:0000313" key="4">
    <source>
        <dbReference type="Proteomes" id="UP000325218"/>
    </source>
</evidence>
<feature type="transmembrane region" description="Helical" evidence="2">
    <location>
        <begin position="252"/>
        <end position="274"/>
    </location>
</feature>
<feature type="transmembrane region" description="Helical" evidence="2">
    <location>
        <begin position="152"/>
        <end position="172"/>
    </location>
</feature>
<keyword evidence="2" id="KW-1133">Transmembrane helix</keyword>
<feature type="transmembrane region" description="Helical" evidence="2">
    <location>
        <begin position="192"/>
        <end position="214"/>
    </location>
</feature>
<dbReference type="AlphaFoldDB" id="A0A5D0CS12"/>
<evidence type="ECO:0000256" key="2">
    <source>
        <dbReference type="SAM" id="Phobius"/>
    </source>
</evidence>